<accession>A0A1M6CX62</accession>
<feature type="chain" id="PRO_5012657897" evidence="1">
    <location>
        <begin position="21"/>
        <end position="145"/>
    </location>
</feature>
<organism evidence="2 3">
    <name type="scientific">Rubritalea squalenifaciens DSM 18772</name>
    <dbReference type="NCBI Taxonomy" id="1123071"/>
    <lineage>
        <taxon>Bacteria</taxon>
        <taxon>Pseudomonadati</taxon>
        <taxon>Verrucomicrobiota</taxon>
        <taxon>Verrucomicrobiia</taxon>
        <taxon>Verrucomicrobiales</taxon>
        <taxon>Rubritaleaceae</taxon>
        <taxon>Rubritalea</taxon>
    </lineage>
</organism>
<dbReference type="EMBL" id="FQYR01000002">
    <property type="protein sequence ID" value="SHI65577.1"/>
    <property type="molecule type" value="Genomic_DNA"/>
</dbReference>
<evidence type="ECO:0000313" key="2">
    <source>
        <dbReference type="EMBL" id="SHI65577.1"/>
    </source>
</evidence>
<keyword evidence="3" id="KW-1185">Reference proteome</keyword>
<reference evidence="2 3" key="1">
    <citation type="submission" date="2016-11" db="EMBL/GenBank/DDBJ databases">
        <authorList>
            <person name="Jaros S."/>
            <person name="Januszkiewicz K."/>
            <person name="Wedrychowicz H."/>
        </authorList>
    </citation>
    <scope>NUCLEOTIDE SEQUENCE [LARGE SCALE GENOMIC DNA]</scope>
    <source>
        <strain evidence="2 3">DSM 18772</strain>
    </source>
</reference>
<dbReference type="AlphaFoldDB" id="A0A1M6CX62"/>
<feature type="signal peptide" evidence="1">
    <location>
        <begin position="1"/>
        <end position="20"/>
    </location>
</feature>
<dbReference type="InParanoid" id="A0A1M6CX62"/>
<sequence>MKTLVVLCSSVSLLSSLCMAKDSDDTSPKQAAVEAPANNLTHLRAEILKMIALLEKGDLASSEAFIKKYAIPDELTKILSDEKLEELTERFHEEKREKLLDVLKGTADIEPKISEDKLDYRFLVPNKRGVTFRWDAKTSRFHVKN</sequence>
<name>A0A1M6CX62_9BACT</name>
<dbReference type="Proteomes" id="UP000184510">
    <property type="component" value="Unassembled WGS sequence"/>
</dbReference>
<dbReference type="STRING" id="1123071.SAMN02745181_0591"/>
<gene>
    <name evidence="2" type="ORF">SAMN02745181_0591</name>
</gene>
<evidence type="ECO:0000256" key="1">
    <source>
        <dbReference type="SAM" id="SignalP"/>
    </source>
</evidence>
<proteinExistence type="predicted"/>
<dbReference type="RefSeq" id="WP_143157989.1">
    <property type="nucleotide sequence ID" value="NZ_FQYR01000002.1"/>
</dbReference>
<protein>
    <submittedName>
        <fullName evidence="2">Uncharacterized protein</fullName>
    </submittedName>
</protein>
<evidence type="ECO:0000313" key="3">
    <source>
        <dbReference type="Proteomes" id="UP000184510"/>
    </source>
</evidence>
<keyword evidence="1" id="KW-0732">Signal</keyword>